<keyword evidence="5 9" id="KW-0479">Metal-binding</keyword>
<keyword evidence="9" id="KW-0999">Mitochondrion inner membrane</keyword>
<evidence type="ECO:0000256" key="10">
    <source>
        <dbReference type="SAM" id="MobiDB-lite"/>
    </source>
</evidence>
<dbReference type="OrthoDB" id="285308at2759"/>
<evidence type="ECO:0000256" key="8">
    <source>
        <dbReference type="ARBA" id="ARBA00025322"/>
    </source>
</evidence>
<keyword evidence="4 9" id="KW-0645">Protease</keyword>
<comment type="caution">
    <text evidence="11">The sequence shown here is derived from an EMBL/GenBank/DDBJ whole genome shotgun (WGS) entry which is preliminary data.</text>
</comment>
<proteinExistence type="inferred from homology"/>
<dbReference type="EC" id="3.4.24.-" evidence="9"/>
<evidence type="ECO:0000256" key="7">
    <source>
        <dbReference type="ARBA" id="ARBA00023049"/>
    </source>
</evidence>
<keyword evidence="7 9" id="KW-0482">Metalloprotease</keyword>
<gene>
    <name evidence="11" type="ORF">B0A52_01091</name>
</gene>
<dbReference type="EMBL" id="NAJM01000003">
    <property type="protein sequence ID" value="RVX74814.1"/>
    <property type="molecule type" value="Genomic_DNA"/>
</dbReference>
<comment type="similarity">
    <text evidence="2 9">Belongs to the peptidase M76 family.</text>
</comment>
<evidence type="ECO:0000256" key="2">
    <source>
        <dbReference type="ARBA" id="ARBA00009915"/>
    </source>
</evidence>
<organism evidence="11 12">
    <name type="scientific">Exophiala mesophila</name>
    <name type="common">Black yeast-like fungus</name>
    <dbReference type="NCBI Taxonomy" id="212818"/>
    <lineage>
        <taxon>Eukaryota</taxon>
        <taxon>Fungi</taxon>
        <taxon>Dikarya</taxon>
        <taxon>Ascomycota</taxon>
        <taxon>Pezizomycotina</taxon>
        <taxon>Eurotiomycetes</taxon>
        <taxon>Chaetothyriomycetidae</taxon>
        <taxon>Chaetothyriales</taxon>
        <taxon>Herpotrichiellaceae</taxon>
        <taxon>Exophiala</taxon>
    </lineage>
</organism>
<evidence type="ECO:0000256" key="3">
    <source>
        <dbReference type="ARBA" id="ARBA00014615"/>
    </source>
</evidence>
<keyword evidence="9" id="KW-0472">Membrane</keyword>
<dbReference type="Pfam" id="PF09768">
    <property type="entry name" value="Peptidase_M76"/>
    <property type="match status" value="1"/>
</dbReference>
<keyword evidence="6 9" id="KW-0378">Hydrolase</keyword>
<dbReference type="VEuPathDB" id="FungiDB:PV10_00576"/>
<evidence type="ECO:0000256" key="4">
    <source>
        <dbReference type="ARBA" id="ARBA00022670"/>
    </source>
</evidence>
<dbReference type="GO" id="GO:0004222">
    <property type="term" value="F:metalloendopeptidase activity"/>
    <property type="evidence" value="ECO:0007669"/>
    <property type="project" value="InterPro"/>
</dbReference>
<evidence type="ECO:0000313" key="11">
    <source>
        <dbReference type="EMBL" id="RVX74814.1"/>
    </source>
</evidence>
<feature type="region of interest" description="Disordered" evidence="10">
    <location>
        <begin position="1"/>
        <end position="28"/>
    </location>
</feature>
<comment type="subcellular location">
    <subcellularLocation>
        <location evidence="1 9">Mitochondrion inner membrane</location>
        <topology evidence="1 9">Peripheral membrane protein</topology>
        <orientation evidence="1 9">Intermembrane side</orientation>
    </subcellularLocation>
</comment>
<comment type="function">
    <text evidence="8">Has a dual role in the assembly of mitochondrial ATPase. Acts as a protease that removes N-terminal residues of mitochondrial ATPase CF(0) subunit 6 at the intermembrane space side. Also involved in the correct assembly of the membrane-embedded ATPase CF(0) particle, probably mediating association of subunit 6 with the subunit 9 ring.</text>
</comment>
<dbReference type="GO" id="GO:0033615">
    <property type="term" value="P:mitochondrial proton-transporting ATP synthase complex assembly"/>
    <property type="evidence" value="ECO:0007669"/>
    <property type="project" value="TreeGrafter"/>
</dbReference>
<evidence type="ECO:0000256" key="9">
    <source>
        <dbReference type="RuleBase" id="RU364057"/>
    </source>
</evidence>
<dbReference type="PANTHER" id="PTHR21711">
    <property type="entry name" value="MITOCHONDRIAL INNER MEMBRANE PROTEASE"/>
    <property type="match status" value="1"/>
</dbReference>
<name>A0A438NGG0_EXOME</name>
<dbReference type="PANTHER" id="PTHR21711:SF0">
    <property type="entry name" value="MITOCHONDRIAL INNER MEMBRANE PROTEASE ATP23 HOMOLOG"/>
    <property type="match status" value="1"/>
</dbReference>
<sequence>MADPNSSDSQSSTTPSKPSSSSIPWNGNTFIATDTSAGRWKMLWRAITNQLPPDELKKYWWDRDQRNSELDCRMCEKWRDDLLKTSPVIVYMNQQIAALGGDVGKHNIRCRTCPQPSLGGFDSDFGIKICANYVDSKSKMEDTIAHEMVHAYDILRFRTLLDQTNLKHAACSEIRASNLSGECRWANEFFGNKFMKFTNHHQECVRRRAVQSLIGRPDCKDDVKAVKAVTEVWDSCFADTRPFDEIYR</sequence>
<evidence type="ECO:0000256" key="1">
    <source>
        <dbReference type="ARBA" id="ARBA00004137"/>
    </source>
</evidence>
<keyword evidence="9" id="KW-0496">Mitochondrion</keyword>
<accession>A0A438NGG0</accession>
<evidence type="ECO:0000313" key="12">
    <source>
        <dbReference type="Proteomes" id="UP000288859"/>
    </source>
</evidence>
<dbReference type="InterPro" id="IPR019165">
    <property type="entry name" value="Peptidase_M76_ATP23"/>
</dbReference>
<reference evidence="11 12" key="1">
    <citation type="submission" date="2017-03" db="EMBL/GenBank/DDBJ databases">
        <title>Genomes of endolithic fungi from Antarctica.</title>
        <authorList>
            <person name="Coleine C."/>
            <person name="Masonjones S."/>
            <person name="Stajich J.E."/>
        </authorList>
    </citation>
    <scope>NUCLEOTIDE SEQUENCE [LARGE SCALE GENOMIC DNA]</scope>
    <source>
        <strain evidence="11 12">CCFEE 6314</strain>
    </source>
</reference>
<dbReference type="GO" id="GO:0046872">
    <property type="term" value="F:metal ion binding"/>
    <property type="evidence" value="ECO:0007669"/>
    <property type="project" value="UniProtKB-KW"/>
</dbReference>
<dbReference type="GO" id="GO:0034982">
    <property type="term" value="P:mitochondrial protein processing"/>
    <property type="evidence" value="ECO:0007669"/>
    <property type="project" value="TreeGrafter"/>
</dbReference>
<evidence type="ECO:0000256" key="5">
    <source>
        <dbReference type="ARBA" id="ARBA00022723"/>
    </source>
</evidence>
<protein>
    <recommendedName>
        <fullName evidence="3 9">Mitochondrial inner membrane protease ATP23</fullName>
        <ecNumber evidence="9">3.4.24.-</ecNumber>
    </recommendedName>
</protein>
<dbReference type="Proteomes" id="UP000288859">
    <property type="component" value="Unassembled WGS sequence"/>
</dbReference>
<dbReference type="GO" id="GO:0005743">
    <property type="term" value="C:mitochondrial inner membrane"/>
    <property type="evidence" value="ECO:0007669"/>
    <property type="project" value="UniProtKB-SubCell"/>
</dbReference>
<feature type="compositionally biased region" description="Low complexity" evidence="10">
    <location>
        <begin position="1"/>
        <end position="22"/>
    </location>
</feature>
<dbReference type="AlphaFoldDB" id="A0A438NGG0"/>
<evidence type="ECO:0000256" key="6">
    <source>
        <dbReference type="ARBA" id="ARBA00022801"/>
    </source>
</evidence>